<evidence type="ECO:0000256" key="3">
    <source>
        <dbReference type="RuleBase" id="RU003971"/>
    </source>
</evidence>
<dbReference type="InterPro" id="IPR029030">
    <property type="entry name" value="Caspase-like_dom_sf"/>
</dbReference>
<protein>
    <submittedName>
        <fullName evidence="7">Uncharacterized protein</fullName>
    </submittedName>
</protein>
<dbReference type="AlphaFoldDB" id="A0ABD3WGH8"/>
<comment type="caution">
    <text evidence="7">The sequence shown here is derived from an EMBL/GenBank/DDBJ whole genome shotgun (WGS) entry which is preliminary data.</text>
</comment>
<evidence type="ECO:0000256" key="4">
    <source>
        <dbReference type="SAM" id="MobiDB-lite"/>
    </source>
</evidence>
<comment type="similarity">
    <text evidence="1 3">Belongs to the peptidase C14A family.</text>
</comment>
<evidence type="ECO:0000256" key="1">
    <source>
        <dbReference type="ARBA" id="ARBA00010134"/>
    </source>
</evidence>
<dbReference type="InterPro" id="IPR011029">
    <property type="entry name" value="DEATH-like_dom_sf"/>
</dbReference>
<keyword evidence="8" id="KW-1185">Reference proteome</keyword>
<dbReference type="SMART" id="SM00115">
    <property type="entry name" value="CASc"/>
    <property type="match status" value="1"/>
</dbReference>
<dbReference type="Pfam" id="PF00656">
    <property type="entry name" value="Peptidase_C14"/>
    <property type="match status" value="1"/>
</dbReference>
<gene>
    <name evidence="7" type="ORF">ACJMK2_039825</name>
</gene>
<dbReference type="Proteomes" id="UP001634394">
    <property type="component" value="Unassembled WGS sequence"/>
</dbReference>
<dbReference type="InterPro" id="IPR001309">
    <property type="entry name" value="Pept_C14_p20"/>
</dbReference>
<evidence type="ECO:0000259" key="5">
    <source>
        <dbReference type="PROSITE" id="PS50207"/>
    </source>
</evidence>
<dbReference type="GO" id="GO:0051604">
    <property type="term" value="P:protein maturation"/>
    <property type="evidence" value="ECO:0007669"/>
    <property type="project" value="UniProtKB-ARBA"/>
</dbReference>
<dbReference type="GO" id="GO:0004197">
    <property type="term" value="F:cysteine-type endopeptidase activity"/>
    <property type="evidence" value="ECO:0007669"/>
    <property type="project" value="UniProtKB-ARBA"/>
</dbReference>
<evidence type="ECO:0000313" key="8">
    <source>
        <dbReference type="Proteomes" id="UP001634394"/>
    </source>
</evidence>
<dbReference type="EMBL" id="JBJQND010000007">
    <property type="protein sequence ID" value="KAL3871853.1"/>
    <property type="molecule type" value="Genomic_DNA"/>
</dbReference>
<sequence length="413" mass="46971">MIQSVLRSALGKMASIPREIIQKHNKLLVDLCDYIDPKDPGYTNFITSLRNADLPPGRLSRVENEPAKLFQLMEQKGKLKVGDYGVLEEALQNSGNDEALSLVRRLGSEITKEMAGQGLTTSSAAEETVQERDISPNKRVITVAETTQELDGSPSKRIKPEPRDASDIPKKRYYDRENKRGYLLILNFTKDREGTELDVSNLKKFFEGTLNFDVDDPREDRHNDFSLSELNKVLEQTRELLNFRAKKFYCFFCAILSHGDEKGILCDDGLYKTIDEIRTTFANDKMRNFVGKPRVFLIQACRGTTTQQGHDMADDWPTDIADVAGKISVPTDADVLMAYATTPGNKAWRRENIGSWFIHVTISVLEERHLHEHVEEMFVTVKDEIAKDEKWKTASGGRMMPCTWSTLTQRLMI</sequence>
<evidence type="ECO:0000313" key="7">
    <source>
        <dbReference type="EMBL" id="KAL3871853.1"/>
    </source>
</evidence>
<feature type="domain" description="Caspase family p20" evidence="6">
    <location>
        <begin position="223"/>
        <end position="305"/>
    </location>
</feature>
<dbReference type="PROSITE" id="PS50208">
    <property type="entry name" value="CASPASE_P20"/>
    <property type="match status" value="1"/>
</dbReference>
<dbReference type="GO" id="GO:0043067">
    <property type="term" value="P:regulation of programmed cell death"/>
    <property type="evidence" value="ECO:0007669"/>
    <property type="project" value="UniProtKB-ARBA"/>
</dbReference>
<dbReference type="GO" id="GO:0005737">
    <property type="term" value="C:cytoplasm"/>
    <property type="evidence" value="ECO:0007669"/>
    <property type="project" value="UniProtKB-ARBA"/>
</dbReference>
<dbReference type="GO" id="GO:0006915">
    <property type="term" value="P:apoptotic process"/>
    <property type="evidence" value="ECO:0007669"/>
    <property type="project" value="UniProtKB-KW"/>
</dbReference>
<dbReference type="Gene3D" id="1.10.533.10">
    <property type="entry name" value="Death Domain, Fas"/>
    <property type="match status" value="1"/>
</dbReference>
<dbReference type="SUPFAM" id="SSF52129">
    <property type="entry name" value="Caspase-like"/>
    <property type="match status" value="1"/>
</dbReference>
<dbReference type="InterPro" id="IPR011600">
    <property type="entry name" value="Pept_C14_caspase"/>
</dbReference>
<dbReference type="PRINTS" id="PR00376">
    <property type="entry name" value="IL1BCENZYME"/>
</dbReference>
<feature type="domain" description="Caspase family p10" evidence="5">
    <location>
        <begin position="325"/>
        <end position="413"/>
    </location>
</feature>
<reference evidence="7 8" key="1">
    <citation type="submission" date="2024-11" db="EMBL/GenBank/DDBJ databases">
        <title>Chromosome-level genome assembly of the freshwater bivalve Anodonta woodiana.</title>
        <authorList>
            <person name="Chen X."/>
        </authorList>
    </citation>
    <scope>NUCLEOTIDE SEQUENCE [LARGE SCALE GENOMIC DNA]</scope>
    <source>
        <strain evidence="7">MN2024</strain>
        <tissue evidence="7">Gills</tissue>
    </source>
</reference>
<feature type="compositionally biased region" description="Basic and acidic residues" evidence="4">
    <location>
        <begin position="158"/>
        <end position="168"/>
    </location>
</feature>
<dbReference type="PANTHER" id="PTHR48169">
    <property type="entry name" value="DED DOMAIN-CONTAINING PROTEIN"/>
    <property type="match status" value="1"/>
</dbReference>
<dbReference type="InterPro" id="IPR015917">
    <property type="entry name" value="Pept_C14A"/>
</dbReference>
<dbReference type="PANTHER" id="PTHR48169:SF7">
    <property type="entry name" value="CASPASE 10"/>
    <property type="match status" value="1"/>
</dbReference>
<organism evidence="7 8">
    <name type="scientific">Sinanodonta woodiana</name>
    <name type="common">Chinese pond mussel</name>
    <name type="synonym">Anodonta woodiana</name>
    <dbReference type="NCBI Taxonomy" id="1069815"/>
    <lineage>
        <taxon>Eukaryota</taxon>
        <taxon>Metazoa</taxon>
        <taxon>Spiralia</taxon>
        <taxon>Lophotrochozoa</taxon>
        <taxon>Mollusca</taxon>
        <taxon>Bivalvia</taxon>
        <taxon>Autobranchia</taxon>
        <taxon>Heteroconchia</taxon>
        <taxon>Palaeoheterodonta</taxon>
        <taxon>Unionida</taxon>
        <taxon>Unionoidea</taxon>
        <taxon>Unionidae</taxon>
        <taxon>Unioninae</taxon>
        <taxon>Sinanodonta</taxon>
    </lineage>
</organism>
<name>A0ABD3WGH8_SINWO</name>
<evidence type="ECO:0000259" key="6">
    <source>
        <dbReference type="PROSITE" id="PS50208"/>
    </source>
</evidence>
<proteinExistence type="inferred from homology"/>
<accession>A0ABD3WGH8</accession>
<dbReference type="PROSITE" id="PS50207">
    <property type="entry name" value="CASPASE_P10"/>
    <property type="match status" value="1"/>
</dbReference>
<dbReference type="Gene3D" id="3.40.50.1460">
    <property type="match status" value="1"/>
</dbReference>
<keyword evidence="2" id="KW-0053">Apoptosis</keyword>
<evidence type="ECO:0000256" key="2">
    <source>
        <dbReference type="ARBA" id="ARBA00022703"/>
    </source>
</evidence>
<dbReference type="InterPro" id="IPR002138">
    <property type="entry name" value="Pept_C14_p10"/>
</dbReference>
<feature type="region of interest" description="Disordered" evidence="4">
    <location>
        <begin position="146"/>
        <end position="168"/>
    </location>
</feature>